<dbReference type="Gene3D" id="1.25.10.10">
    <property type="entry name" value="Leucine-rich Repeat Variant"/>
    <property type="match status" value="2"/>
</dbReference>
<evidence type="ECO:0000313" key="6">
    <source>
        <dbReference type="Ensembl" id="ENSSRHP00000094172.1"/>
    </source>
</evidence>
<dbReference type="InterPro" id="IPR055408">
    <property type="entry name" value="HEAT_MROH2B-like"/>
</dbReference>
<dbReference type="InterPro" id="IPR055406">
    <property type="entry name" value="HEAT_Maestro"/>
</dbReference>
<dbReference type="InterPro" id="IPR056282">
    <property type="entry name" value="MROH2B-like_N_HEAT"/>
</dbReference>
<dbReference type="Pfam" id="PF21047">
    <property type="entry name" value="HEAT_Maestro"/>
    <property type="match status" value="1"/>
</dbReference>
<dbReference type="Pfam" id="PF23227">
    <property type="entry name" value="HEAT_MROH2B_C"/>
    <property type="match status" value="1"/>
</dbReference>
<dbReference type="GO" id="GO:0005737">
    <property type="term" value="C:cytoplasm"/>
    <property type="evidence" value="ECO:0007669"/>
    <property type="project" value="TreeGrafter"/>
</dbReference>
<dbReference type="InterPro" id="IPR045206">
    <property type="entry name" value="Maestro_heat-like_prot"/>
</dbReference>
<reference evidence="6" key="1">
    <citation type="submission" date="2025-08" db="UniProtKB">
        <authorList>
            <consortium name="Ensembl"/>
        </authorList>
    </citation>
    <scope>IDENTIFICATION</scope>
</reference>
<dbReference type="InterPro" id="IPR011989">
    <property type="entry name" value="ARM-like"/>
</dbReference>
<feature type="domain" description="MROH2B-like HEAT-repeats" evidence="3">
    <location>
        <begin position="255"/>
        <end position="524"/>
    </location>
</feature>
<feature type="domain" description="MROH2B-like N-terminal HEAT-repeats" evidence="4">
    <location>
        <begin position="34"/>
        <end position="252"/>
    </location>
</feature>
<evidence type="ECO:0000256" key="1">
    <source>
        <dbReference type="ARBA" id="ARBA00022737"/>
    </source>
</evidence>
<evidence type="ECO:0000313" key="7">
    <source>
        <dbReference type="Proteomes" id="UP000472270"/>
    </source>
</evidence>
<dbReference type="InterPro" id="IPR048465">
    <property type="entry name" value="Maestro-like_HEAT"/>
</dbReference>
<proteinExistence type="predicted"/>
<reference evidence="6" key="2">
    <citation type="submission" date="2025-09" db="UniProtKB">
        <authorList>
            <consortium name="Ensembl"/>
        </authorList>
    </citation>
    <scope>IDENTIFICATION</scope>
</reference>
<gene>
    <name evidence="6" type="primary">LOC107741723</name>
</gene>
<dbReference type="Pfam" id="PF23221">
    <property type="entry name" value="HEAT_MROH2B_1st"/>
    <property type="match status" value="1"/>
</dbReference>
<organism evidence="6 7">
    <name type="scientific">Sinocyclocheilus rhinocerous</name>
    <dbReference type="NCBI Taxonomy" id="307959"/>
    <lineage>
        <taxon>Eukaryota</taxon>
        <taxon>Metazoa</taxon>
        <taxon>Chordata</taxon>
        <taxon>Craniata</taxon>
        <taxon>Vertebrata</taxon>
        <taxon>Euteleostomi</taxon>
        <taxon>Actinopterygii</taxon>
        <taxon>Neopterygii</taxon>
        <taxon>Teleostei</taxon>
        <taxon>Ostariophysi</taxon>
        <taxon>Cypriniformes</taxon>
        <taxon>Cyprinidae</taxon>
        <taxon>Cyprininae</taxon>
        <taxon>Sinocyclocheilus</taxon>
    </lineage>
</organism>
<dbReference type="AlphaFoldDB" id="A0A673MUU9"/>
<feature type="domain" description="Maestro/Maestro-like HEAT-repeats" evidence="5">
    <location>
        <begin position="1101"/>
        <end position="1198"/>
    </location>
</feature>
<dbReference type="Ensembl" id="ENSSRHT00000096723.1">
    <property type="protein sequence ID" value="ENSSRHP00000094172.1"/>
    <property type="gene ID" value="ENSSRHG00000046340.1"/>
</dbReference>
<accession>A0A673MUU9</accession>
<dbReference type="Pfam" id="PF23210">
    <property type="entry name" value="HEAT_Maestro_2"/>
    <property type="match status" value="2"/>
</dbReference>
<dbReference type="PANTHER" id="PTHR23120">
    <property type="entry name" value="MAESTRO-RELATED HEAT DOMAIN-CONTAINING"/>
    <property type="match status" value="1"/>
</dbReference>
<dbReference type="SUPFAM" id="SSF48371">
    <property type="entry name" value="ARM repeat"/>
    <property type="match status" value="2"/>
</dbReference>
<dbReference type="PANTHER" id="PTHR23120:SF0">
    <property type="entry name" value="MAESTRO HEAT-LIKE REPEAT FAMILY MEMBER 1"/>
    <property type="match status" value="1"/>
</dbReference>
<keyword evidence="1" id="KW-0677">Repeat</keyword>
<name>A0A673MUU9_9TELE</name>
<evidence type="ECO:0000259" key="3">
    <source>
        <dbReference type="Pfam" id="PF23210"/>
    </source>
</evidence>
<evidence type="ECO:0000259" key="4">
    <source>
        <dbReference type="Pfam" id="PF23221"/>
    </source>
</evidence>
<feature type="domain" description="Maestro-like HEAT-repeats" evidence="2">
    <location>
        <begin position="680"/>
        <end position="901"/>
    </location>
</feature>
<evidence type="ECO:0000259" key="5">
    <source>
        <dbReference type="Pfam" id="PF23227"/>
    </source>
</evidence>
<evidence type="ECO:0000259" key="2">
    <source>
        <dbReference type="Pfam" id="PF21047"/>
    </source>
</evidence>
<sequence length="1271" mass="142644">QNRPAIHREVTLALLDAANDRDPVVQEQVRKSILTLGNQQPDKVLSMCQDYLLKHPKLVVGHRVVILQTIELVVKSRIDDISYPKIKSVIQLASDEMTKSKEVVPEWQQAASNILVAVGNKYINDIMEEILGKFRPGVLPHFFVVQTLANLSDSNVYGMVPFLNAIMGTMLPMLGMTKQDNMKWVFSSALCHFSESILEYLANLDKAPDPTVRKDTFSSEIYSAYDILFNSWIQSRESKLRLTVAEALGSMSHLMAHDKLEEQLPKLLPTVLGLYKKNSEHYIISKSLSQILEASVNMGSRVLETQIDGLLVALHQQICSPMDFSNPPTVKNHNEVLRCFTILANTFPDRLMVFVLQRLENSNERNRMGSLAVLRHLINSSTSIMETKRLLILVSIRQPLADHSNKVKKRVVQVISAMAHHGYLELEGGDLLVRFIIQHCALPDTYHRPPDPEEVTNEALRSMCDNTLHLFTTTVGRLTDVLWPMLLCYLTPNQYANATTPLCKSLILLANKKQTAQEPNFIIDFNAQGSFLYRCIGVILQQCYNKELVRKQLQEILIGTRHNDAIERTGVAMGIGLCASSHLDGTLEKLEEFGKSDAFRKASGIFGLLKDKNDVDVEKMKSTLILCYGYVALHAPEDKLLTRIDSDILHNISKNFNTKVKQSAEPTDVMRTPVRYLVLTTCANLMYPTILNLSCNLVTFHNLGALVGRLAPRCTDPNPEVRRAAIDCVYRLMYIQLRYEGFSLDYKDDSVEGLLDVREKLSNPDNTVLYKTCSELTKIISKRLPQQQLSTLLFMLYDGLVDSQSNCSRASSVILNTLLKNRGAGLQDLVPEMLEVLHNRLQVIGEEQVKVAIGQSILILATQHLQTVVNTLVAYPLPYDSWSCEMWIALGADSTLALQIMEMIIEKLNVMVPYVDKKESMLRPGLTKVATSQPLAMTCALREMMLNGQSADAVAYLFPKLFSALLVRLGSSVGVQLPKDLNSNSIISDRKTTNKINVANFDVCGVAVEALRILLGRAQLDALSCCFLSHCGKIKCDHFEEAILSNRAMAKHAGPRLPSIVESLCPSLCNIYECQRITVTAFFSELLNHHVVTELMILDMLMNNMMERITDTCGTVRMLAVRGLGNIAVGSPEKVNKYAKELLAAMSSGMEENDDPGKLITLEAMSGMSKILIYLDQKNVHLLVVYIFMKIKPFLENVSACKYAMRICAPVIGSEQISAMFQNHLLEEKGLHHGEFINDLTKYLVRSKSFLYYKNTHRIAECAYEFRDSLL</sequence>
<feature type="domain" description="MROH2B-like HEAT-repeats" evidence="3">
    <location>
        <begin position="529"/>
        <end position="662"/>
    </location>
</feature>
<keyword evidence="7" id="KW-1185">Reference proteome</keyword>
<protein>
    <submittedName>
        <fullName evidence="6">Maestro heat-like repeat-containing protein family member 1</fullName>
    </submittedName>
</protein>
<dbReference type="InterPro" id="IPR016024">
    <property type="entry name" value="ARM-type_fold"/>
</dbReference>
<dbReference type="Proteomes" id="UP000472270">
    <property type="component" value="Unassembled WGS sequence"/>
</dbReference>